<protein>
    <recommendedName>
        <fullName evidence="4 12">Heme exporter protein D</fullName>
    </recommendedName>
</protein>
<dbReference type="EMBL" id="CALSBS010000002">
    <property type="protein sequence ID" value="CAH6635683.1"/>
    <property type="molecule type" value="Genomic_DNA"/>
</dbReference>
<name>A0ABN8T676_9ENTR</name>
<evidence type="ECO:0000256" key="2">
    <source>
        <dbReference type="ARBA" id="ARBA00004377"/>
    </source>
</evidence>
<reference evidence="14" key="1">
    <citation type="submission" date="2022-05" db="EMBL/GenBank/DDBJ databases">
        <authorList>
            <person name="Blom J."/>
        </authorList>
    </citation>
    <scope>NUCLEOTIDE SEQUENCE</scope>
    <source>
        <strain evidence="14">Type strain: CPO20170097</strain>
    </source>
</reference>
<evidence type="ECO:0000256" key="6">
    <source>
        <dbReference type="ARBA" id="ARBA00022475"/>
    </source>
</evidence>
<evidence type="ECO:0000256" key="11">
    <source>
        <dbReference type="ARBA" id="ARBA00023136"/>
    </source>
</evidence>
<gene>
    <name evidence="14" type="primary">ccmD</name>
    <name evidence="14" type="ORF">FBBNIHIM_02490</name>
</gene>
<dbReference type="InterPro" id="IPR007078">
    <property type="entry name" value="Haem_export_protD_CcmD"/>
</dbReference>
<comment type="subcellular location">
    <subcellularLocation>
        <location evidence="2 12">Cell inner membrane</location>
        <topology evidence="2 12">Single-pass membrane protein</topology>
    </subcellularLocation>
</comment>
<keyword evidence="5 12" id="KW-0813">Transport</keyword>
<evidence type="ECO:0000313" key="15">
    <source>
        <dbReference type="Proteomes" id="UP001152651"/>
    </source>
</evidence>
<dbReference type="Pfam" id="PF04995">
    <property type="entry name" value="CcmD"/>
    <property type="match status" value="1"/>
</dbReference>
<evidence type="ECO:0000256" key="5">
    <source>
        <dbReference type="ARBA" id="ARBA00022448"/>
    </source>
</evidence>
<comment type="similarity">
    <text evidence="3 12">Belongs to the CcmD/CycX/HelD family.</text>
</comment>
<keyword evidence="10 12" id="KW-1133">Transmembrane helix</keyword>
<accession>A0ABN8T676</accession>
<comment type="function">
    <text evidence="1 12">Required for the export of heme to the periplasm for the biogenesis of c-type cytochromes.</text>
</comment>
<keyword evidence="9 12" id="KW-0201">Cytochrome c-type biogenesis</keyword>
<evidence type="ECO:0000313" key="14">
    <source>
        <dbReference type="EMBL" id="CAH6635683.1"/>
    </source>
</evidence>
<evidence type="ECO:0000256" key="10">
    <source>
        <dbReference type="ARBA" id="ARBA00022989"/>
    </source>
</evidence>
<sequence>MTPAFSSFADFLAMGGYAFYVWLSLVTTLVVLLGLVGYSLWQHHALLQAVRRQQRREQRLRHAREHMNKEQVDAGTP</sequence>
<proteinExistence type="inferred from homology"/>
<keyword evidence="7 12" id="KW-0997">Cell inner membrane</keyword>
<dbReference type="PANTHER" id="PTHR37531">
    <property type="entry name" value="HEME EXPORTER PROTEIN D"/>
    <property type="match status" value="1"/>
</dbReference>
<comment type="caution">
    <text evidence="14">The sequence shown here is derived from an EMBL/GenBank/DDBJ whole genome shotgun (WGS) entry which is preliminary data.</text>
</comment>
<keyword evidence="8 12" id="KW-0812">Transmembrane</keyword>
<evidence type="ECO:0000256" key="3">
    <source>
        <dbReference type="ARBA" id="ARBA00008741"/>
    </source>
</evidence>
<keyword evidence="15" id="KW-1185">Reference proteome</keyword>
<evidence type="ECO:0000256" key="13">
    <source>
        <dbReference type="SAM" id="MobiDB-lite"/>
    </source>
</evidence>
<feature type="region of interest" description="Disordered" evidence="13">
    <location>
        <begin position="58"/>
        <end position="77"/>
    </location>
</feature>
<evidence type="ECO:0000256" key="12">
    <source>
        <dbReference type="RuleBase" id="RU363101"/>
    </source>
</evidence>
<feature type="compositionally biased region" description="Basic and acidic residues" evidence="13">
    <location>
        <begin position="65"/>
        <end position="77"/>
    </location>
</feature>
<keyword evidence="6 12" id="KW-1003">Cell membrane</keyword>
<feature type="transmembrane region" description="Helical" evidence="12">
    <location>
        <begin position="20"/>
        <end position="41"/>
    </location>
</feature>
<evidence type="ECO:0000256" key="8">
    <source>
        <dbReference type="ARBA" id="ARBA00022692"/>
    </source>
</evidence>
<dbReference type="Proteomes" id="UP001152651">
    <property type="component" value="Unassembled WGS sequence"/>
</dbReference>
<dbReference type="RefSeq" id="WP_253896843.1">
    <property type="nucleotide sequence ID" value="NZ_CALSBS010000002.1"/>
</dbReference>
<evidence type="ECO:0000256" key="4">
    <source>
        <dbReference type="ARBA" id="ARBA00016461"/>
    </source>
</evidence>
<evidence type="ECO:0000256" key="9">
    <source>
        <dbReference type="ARBA" id="ARBA00022748"/>
    </source>
</evidence>
<dbReference type="InterPro" id="IPR052075">
    <property type="entry name" value="Heme_exporter_D"/>
</dbReference>
<evidence type="ECO:0000256" key="7">
    <source>
        <dbReference type="ARBA" id="ARBA00022519"/>
    </source>
</evidence>
<dbReference type="NCBIfam" id="TIGR03141">
    <property type="entry name" value="cytochro_ccmD"/>
    <property type="match status" value="1"/>
</dbReference>
<evidence type="ECO:0000256" key="1">
    <source>
        <dbReference type="ARBA" id="ARBA00002442"/>
    </source>
</evidence>
<keyword evidence="11 12" id="KW-0472">Membrane</keyword>
<dbReference type="PANTHER" id="PTHR37531:SF1">
    <property type="entry name" value="HEME EXPORTER PROTEIN D"/>
    <property type="match status" value="1"/>
</dbReference>
<organism evidence="14 15">
    <name type="scientific">Pseudocitrobacter vendiensis</name>
    <dbReference type="NCBI Taxonomy" id="2488306"/>
    <lineage>
        <taxon>Bacteria</taxon>
        <taxon>Pseudomonadati</taxon>
        <taxon>Pseudomonadota</taxon>
        <taxon>Gammaproteobacteria</taxon>
        <taxon>Enterobacterales</taxon>
        <taxon>Enterobacteriaceae</taxon>
        <taxon>Pseudocitrobacter</taxon>
    </lineage>
</organism>